<evidence type="ECO:0000256" key="1">
    <source>
        <dbReference type="SAM" id="SignalP"/>
    </source>
</evidence>
<name>A0AAV4W7Y5_9ARAC</name>
<dbReference type="Proteomes" id="UP001054837">
    <property type="component" value="Unassembled WGS sequence"/>
</dbReference>
<evidence type="ECO:0008006" key="4">
    <source>
        <dbReference type="Google" id="ProtNLM"/>
    </source>
</evidence>
<reference evidence="2 3" key="1">
    <citation type="submission" date="2021-06" db="EMBL/GenBank/DDBJ databases">
        <title>Caerostris darwini draft genome.</title>
        <authorList>
            <person name="Kono N."/>
            <person name="Arakawa K."/>
        </authorList>
    </citation>
    <scope>NUCLEOTIDE SEQUENCE [LARGE SCALE GENOMIC DNA]</scope>
</reference>
<feature type="signal peptide" evidence="1">
    <location>
        <begin position="1"/>
        <end position="20"/>
    </location>
</feature>
<keyword evidence="3" id="KW-1185">Reference proteome</keyword>
<dbReference type="AlphaFoldDB" id="A0AAV4W7Y5"/>
<dbReference type="EMBL" id="BPLQ01014301">
    <property type="protein sequence ID" value="GIY79000.1"/>
    <property type="molecule type" value="Genomic_DNA"/>
</dbReference>
<protein>
    <recommendedName>
        <fullName evidence="4">CUB domain-containing protein</fullName>
    </recommendedName>
</protein>
<evidence type="ECO:0000313" key="2">
    <source>
        <dbReference type="EMBL" id="GIY79000.1"/>
    </source>
</evidence>
<comment type="caution">
    <text evidence="2">The sequence shown here is derived from an EMBL/GenBank/DDBJ whole genome shotgun (WGS) entry which is preliminary data.</text>
</comment>
<gene>
    <name evidence="2" type="ORF">CDAR_465911</name>
</gene>
<evidence type="ECO:0000313" key="3">
    <source>
        <dbReference type="Proteomes" id="UP001054837"/>
    </source>
</evidence>
<sequence>MKLLVTFIFLFGCLLSAVICENCEIITSQSGINRIYDDTFYDDGYERCWKMPIPAGKFIRLKINGIGQDSPKCADAFIKISVAGTTEEYSFGASHDYKHLITALNNVTVTHTYYNFCPAPFEFIYKIQDIECIKRRQFPLR</sequence>
<organism evidence="2 3">
    <name type="scientific">Caerostris darwini</name>
    <dbReference type="NCBI Taxonomy" id="1538125"/>
    <lineage>
        <taxon>Eukaryota</taxon>
        <taxon>Metazoa</taxon>
        <taxon>Ecdysozoa</taxon>
        <taxon>Arthropoda</taxon>
        <taxon>Chelicerata</taxon>
        <taxon>Arachnida</taxon>
        <taxon>Araneae</taxon>
        <taxon>Araneomorphae</taxon>
        <taxon>Entelegynae</taxon>
        <taxon>Araneoidea</taxon>
        <taxon>Araneidae</taxon>
        <taxon>Caerostris</taxon>
    </lineage>
</organism>
<accession>A0AAV4W7Y5</accession>
<proteinExistence type="predicted"/>
<keyword evidence="1" id="KW-0732">Signal</keyword>
<feature type="chain" id="PRO_5043887414" description="CUB domain-containing protein" evidence="1">
    <location>
        <begin position="21"/>
        <end position="141"/>
    </location>
</feature>